<dbReference type="Pfam" id="PF00356">
    <property type="entry name" value="LacI"/>
    <property type="match status" value="1"/>
</dbReference>
<evidence type="ECO:0000256" key="2">
    <source>
        <dbReference type="ARBA" id="ARBA00023125"/>
    </source>
</evidence>
<dbReference type="GO" id="GO:0000976">
    <property type="term" value="F:transcription cis-regulatory region binding"/>
    <property type="evidence" value="ECO:0007669"/>
    <property type="project" value="TreeGrafter"/>
</dbReference>
<keyword evidence="1" id="KW-0805">Transcription regulation</keyword>
<dbReference type="InterPro" id="IPR028082">
    <property type="entry name" value="Peripla_BP_I"/>
</dbReference>
<dbReference type="Pfam" id="PF13407">
    <property type="entry name" value="Peripla_BP_4"/>
    <property type="match status" value="1"/>
</dbReference>
<dbReference type="PANTHER" id="PTHR30146:SF152">
    <property type="entry name" value="TRANSCRIPTIONAL REGULATORY PROTEIN"/>
    <property type="match status" value="1"/>
</dbReference>
<evidence type="ECO:0000259" key="4">
    <source>
        <dbReference type="PROSITE" id="PS50932"/>
    </source>
</evidence>
<feature type="domain" description="HTH lacI-type" evidence="4">
    <location>
        <begin position="11"/>
        <end position="49"/>
    </location>
</feature>
<reference evidence="5 6" key="1">
    <citation type="submission" date="2020-08" db="EMBL/GenBank/DDBJ databases">
        <title>Genomic Encyclopedia of Type Strains, Phase IV (KMG-IV): sequencing the most valuable type-strain genomes for metagenomic binning, comparative biology and taxonomic classification.</title>
        <authorList>
            <person name="Goeker M."/>
        </authorList>
    </citation>
    <scope>NUCLEOTIDE SEQUENCE [LARGE SCALE GENOMIC DNA]</scope>
    <source>
        <strain evidence="5 6">DSM 100734</strain>
    </source>
</reference>
<accession>A0A7X0D3U0</accession>
<dbReference type="SMART" id="SM00354">
    <property type="entry name" value="HTH_LACI"/>
    <property type="match status" value="1"/>
</dbReference>
<dbReference type="Proteomes" id="UP000547879">
    <property type="component" value="Unassembled WGS sequence"/>
</dbReference>
<proteinExistence type="predicted"/>
<keyword evidence="2" id="KW-0238">DNA-binding</keyword>
<dbReference type="SUPFAM" id="SSF53822">
    <property type="entry name" value="Periplasmic binding protein-like I"/>
    <property type="match status" value="1"/>
</dbReference>
<evidence type="ECO:0000256" key="3">
    <source>
        <dbReference type="ARBA" id="ARBA00023163"/>
    </source>
</evidence>
<name>A0A7X0D3U0_9HYPH</name>
<dbReference type="Gene3D" id="1.10.260.40">
    <property type="entry name" value="lambda repressor-like DNA-binding domains"/>
    <property type="match status" value="1"/>
</dbReference>
<evidence type="ECO:0000313" key="5">
    <source>
        <dbReference type="EMBL" id="MBB6165836.1"/>
    </source>
</evidence>
<dbReference type="PANTHER" id="PTHR30146">
    <property type="entry name" value="LACI-RELATED TRANSCRIPTIONAL REPRESSOR"/>
    <property type="match status" value="1"/>
</dbReference>
<organism evidence="5 6">
    <name type="scientific">Rhizobium wenxiniae</name>
    <dbReference type="NCBI Taxonomy" id="1737357"/>
    <lineage>
        <taxon>Bacteria</taxon>
        <taxon>Pseudomonadati</taxon>
        <taxon>Pseudomonadota</taxon>
        <taxon>Alphaproteobacteria</taxon>
        <taxon>Hyphomicrobiales</taxon>
        <taxon>Rhizobiaceae</taxon>
        <taxon>Rhizobium/Agrobacterium group</taxon>
        <taxon>Rhizobium</taxon>
    </lineage>
</organism>
<gene>
    <name evidence="5" type="ORF">HNQ72_005684</name>
</gene>
<dbReference type="InterPro" id="IPR000843">
    <property type="entry name" value="HTH_LacI"/>
</dbReference>
<dbReference type="InterPro" id="IPR025997">
    <property type="entry name" value="SBP_2_dom"/>
</dbReference>
<keyword evidence="6" id="KW-1185">Reference proteome</keyword>
<keyword evidence="3" id="KW-0804">Transcription</keyword>
<sequence>MPQTRSTHELIAKQAGVSIATVDRVLNQRGSVTEEKSRRVVEAAIALGFGKKLPELWHAHKRIELILPKNATPFWASLETAFLKHAASLPRHFILQRTHLKENDPEVWKKAILQPAAPRSALIIAADGGAEMAPILSQVMARGETVVTLTTEVPGLQGHSHSGIDNMAVGRTAGRLMRGLLRKKGVLAVLPPHERRVEHSQRIAGFREIVGADYEVQVHPTNDLSHRLSSLVTRLLDQEGVIGIYDTGQNSIEIGETLKRRPDRPIWIAHEKSEVHQKYLREDVLDFVLDQDPEAQAARALFEVISRDQVEGGVSLVQRRPELRIYCRENL</sequence>
<dbReference type="InterPro" id="IPR010982">
    <property type="entry name" value="Lambda_DNA-bd_dom_sf"/>
</dbReference>
<dbReference type="CDD" id="cd06307">
    <property type="entry name" value="PBP1_sugar_binding"/>
    <property type="match status" value="1"/>
</dbReference>
<dbReference type="GO" id="GO:0003700">
    <property type="term" value="F:DNA-binding transcription factor activity"/>
    <property type="evidence" value="ECO:0007669"/>
    <property type="project" value="TreeGrafter"/>
</dbReference>
<dbReference type="PROSITE" id="PS50932">
    <property type="entry name" value="HTH_LACI_2"/>
    <property type="match status" value="1"/>
</dbReference>
<dbReference type="SUPFAM" id="SSF47413">
    <property type="entry name" value="lambda repressor-like DNA-binding domains"/>
    <property type="match status" value="1"/>
</dbReference>
<dbReference type="RefSeq" id="WP_183997431.1">
    <property type="nucleotide sequence ID" value="NZ_BMHW01000013.1"/>
</dbReference>
<dbReference type="CDD" id="cd01392">
    <property type="entry name" value="HTH_LacI"/>
    <property type="match status" value="1"/>
</dbReference>
<dbReference type="Gene3D" id="3.40.50.2300">
    <property type="match status" value="2"/>
</dbReference>
<comment type="caution">
    <text evidence="5">The sequence shown here is derived from an EMBL/GenBank/DDBJ whole genome shotgun (WGS) entry which is preliminary data.</text>
</comment>
<protein>
    <submittedName>
        <fullName evidence="5">LacI family transcriptional regulator</fullName>
    </submittedName>
</protein>
<evidence type="ECO:0000313" key="6">
    <source>
        <dbReference type="Proteomes" id="UP000547879"/>
    </source>
</evidence>
<evidence type="ECO:0000256" key="1">
    <source>
        <dbReference type="ARBA" id="ARBA00023015"/>
    </source>
</evidence>
<dbReference type="EMBL" id="JACHEG010000011">
    <property type="protein sequence ID" value="MBB6165836.1"/>
    <property type="molecule type" value="Genomic_DNA"/>
</dbReference>
<dbReference type="AlphaFoldDB" id="A0A7X0D3U0"/>